<dbReference type="PANTHER" id="PTHR30146">
    <property type="entry name" value="LACI-RELATED TRANSCRIPTIONAL REPRESSOR"/>
    <property type="match status" value="1"/>
</dbReference>
<dbReference type="AlphaFoldDB" id="A0A1G8YCQ8"/>
<evidence type="ECO:0000313" key="5">
    <source>
        <dbReference type="EMBL" id="SDK00501.1"/>
    </source>
</evidence>
<dbReference type="SUPFAM" id="SSF53822">
    <property type="entry name" value="Periplasmic binding protein-like I"/>
    <property type="match status" value="1"/>
</dbReference>
<dbReference type="PROSITE" id="PS50932">
    <property type="entry name" value="HTH_LACI_2"/>
    <property type="match status" value="1"/>
</dbReference>
<accession>A0A1G8YCQ8</accession>
<dbReference type="Gene3D" id="1.10.260.40">
    <property type="entry name" value="lambda repressor-like DNA-binding domains"/>
    <property type="match status" value="1"/>
</dbReference>
<evidence type="ECO:0000256" key="3">
    <source>
        <dbReference type="ARBA" id="ARBA00023163"/>
    </source>
</evidence>
<gene>
    <name evidence="5" type="ORF">SAMN05660472_00498</name>
</gene>
<dbReference type="STRING" id="393762.SAMN05660472_00498"/>
<dbReference type="Proteomes" id="UP000198718">
    <property type="component" value="Unassembled WGS sequence"/>
</dbReference>
<reference evidence="5 6" key="1">
    <citation type="submission" date="2016-10" db="EMBL/GenBank/DDBJ databases">
        <authorList>
            <person name="de Groot N.N."/>
        </authorList>
    </citation>
    <scope>NUCLEOTIDE SEQUENCE [LARGE SCALE GENOMIC DNA]</scope>
    <source>
        <strain evidence="5 6">DSM 18346</strain>
    </source>
</reference>
<keyword evidence="3" id="KW-0804">Transcription</keyword>
<sequence>MKFNIKDVARKAGVSISTVSRVINDSKAVRPKTKAKVIEAVEELGYKPNAIARSLKIKNTKTIGIMIPDISNQFFPEVVRGVEDVANMYEYNIFLCNTDLDQEKEIQYFGILEEKQVDGIIFMGNIIREDLAKRFEACDIPIVLIGTDYGDMPSVTINNLQASKDAVSYLIKKGHKKVAIITGKAYDPVIGVARKQGYIEALKEAGLEYNEGLVIEGGYRFKSGYEGGKKLLDTEDRPTAIFVASDEMAIGVIRAALERDIDIPKELAIVGFDNIDMAGKVYPSLSTVAQPMYEMGAIGMRVLTKILNEEMLEDRKVLLNYSFIERESS</sequence>
<evidence type="ECO:0000256" key="1">
    <source>
        <dbReference type="ARBA" id="ARBA00023015"/>
    </source>
</evidence>
<protein>
    <submittedName>
        <fullName evidence="5">Transcriptional regulator, LacI family</fullName>
    </submittedName>
</protein>
<dbReference type="PANTHER" id="PTHR30146:SF149">
    <property type="entry name" value="HTH-TYPE TRANSCRIPTIONAL REGULATOR EBGR"/>
    <property type="match status" value="1"/>
</dbReference>
<dbReference type="PRINTS" id="PR00036">
    <property type="entry name" value="HTHLACI"/>
</dbReference>
<dbReference type="Pfam" id="PF00356">
    <property type="entry name" value="LacI"/>
    <property type="match status" value="1"/>
</dbReference>
<organism evidence="5 6">
    <name type="scientific">Natronincola ferrireducens</name>
    <dbReference type="NCBI Taxonomy" id="393762"/>
    <lineage>
        <taxon>Bacteria</taxon>
        <taxon>Bacillati</taxon>
        <taxon>Bacillota</taxon>
        <taxon>Clostridia</taxon>
        <taxon>Peptostreptococcales</taxon>
        <taxon>Natronincolaceae</taxon>
        <taxon>Natronincola</taxon>
    </lineage>
</organism>
<keyword evidence="1" id="KW-0805">Transcription regulation</keyword>
<dbReference type="CDD" id="cd01392">
    <property type="entry name" value="HTH_LacI"/>
    <property type="match status" value="1"/>
</dbReference>
<dbReference type="InterPro" id="IPR046335">
    <property type="entry name" value="LacI/GalR-like_sensor"/>
</dbReference>
<dbReference type="CDD" id="cd19975">
    <property type="entry name" value="PBP1_CcpA-like"/>
    <property type="match status" value="1"/>
</dbReference>
<dbReference type="PROSITE" id="PS00356">
    <property type="entry name" value="HTH_LACI_1"/>
    <property type="match status" value="1"/>
</dbReference>
<keyword evidence="6" id="KW-1185">Reference proteome</keyword>
<dbReference type="SUPFAM" id="SSF47413">
    <property type="entry name" value="lambda repressor-like DNA-binding domains"/>
    <property type="match status" value="1"/>
</dbReference>
<dbReference type="Gene3D" id="3.40.50.2300">
    <property type="match status" value="2"/>
</dbReference>
<feature type="domain" description="HTH lacI-type" evidence="4">
    <location>
        <begin position="3"/>
        <end position="57"/>
    </location>
</feature>
<name>A0A1G8YCQ8_9FIRM</name>
<dbReference type="Pfam" id="PF13377">
    <property type="entry name" value="Peripla_BP_3"/>
    <property type="match status" value="1"/>
</dbReference>
<dbReference type="SMART" id="SM00354">
    <property type="entry name" value="HTH_LACI"/>
    <property type="match status" value="1"/>
</dbReference>
<dbReference type="GO" id="GO:0000976">
    <property type="term" value="F:transcription cis-regulatory region binding"/>
    <property type="evidence" value="ECO:0007669"/>
    <property type="project" value="TreeGrafter"/>
</dbReference>
<dbReference type="InterPro" id="IPR000843">
    <property type="entry name" value="HTH_LacI"/>
</dbReference>
<evidence type="ECO:0000256" key="2">
    <source>
        <dbReference type="ARBA" id="ARBA00023125"/>
    </source>
</evidence>
<dbReference type="FunFam" id="1.10.260.40:FF:000002">
    <property type="entry name" value="HTH-type transcriptional repressor PurR"/>
    <property type="match status" value="1"/>
</dbReference>
<evidence type="ECO:0000313" key="6">
    <source>
        <dbReference type="Proteomes" id="UP000198718"/>
    </source>
</evidence>
<evidence type="ECO:0000259" key="4">
    <source>
        <dbReference type="PROSITE" id="PS50932"/>
    </source>
</evidence>
<dbReference type="EMBL" id="FNFP01000001">
    <property type="protein sequence ID" value="SDK00501.1"/>
    <property type="molecule type" value="Genomic_DNA"/>
</dbReference>
<dbReference type="InterPro" id="IPR028082">
    <property type="entry name" value="Peripla_BP_I"/>
</dbReference>
<dbReference type="OrthoDB" id="9784962at2"/>
<dbReference type="RefSeq" id="WP_090549800.1">
    <property type="nucleotide sequence ID" value="NZ_FNFP01000001.1"/>
</dbReference>
<dbReference type="InterPro" id="IPR010982">
    <property type="entry name" value="Lambda_DNA-bd_dom_sf"/>
</dbReference>
<dbReference type="GO" id="GO:0003700">
    <property type="term" value="F:DNA-binding transcription factor activity"/>
    <property type="evidence" value="ECO:0007669"/>
    <property type="project" value="TreeGrafter"/>
</dbReference>
<keyword evidence="2" id="KW-0238">DNA-binding</keyword>
<proteinExistence type="predicted"/>